<evidence type="ECO:0000313" key="3">
    <source>
        <dbReference type="EMBL" id="ANX05186.1"/>
    </source>
</evidence>
<name>A0A1B1YWU3_9GAMM</name>
<protein>
    <recommendedName>
        <fullName evidence="2">NolW-like domain-containing protein</fullName>
    </recommendedName>
</protein>
<feature type="signal peptide" evidence="1">
    <location>
        <begin position="1"/>
        <end position="22"/>
    </location>
</feature>
<proteinExistence type="predicted"/>
<feature type="chain" id="PRO_5008533060" description="NolW-like domain-containing protein" evidence="1">
    <location>
        <begin position="23"/>
        <end position="278"/>
    </location>
</feature>
<dbReference type="AlphaFoldDB" id="A0A1B1YWU3"/>
<feature type="domain" description="NolW-like" evidence="2">
    <location>
        <begin position="28"/>
        <end position="85"/>
    </location>
</feature>
<reference evidence="4" key="1">
    <citation type="submission" date="2016-03" db="EMBL/GenBank/DDBJ databases">
        <title>Complete genome sequence of Solimmundus cernigliae, representing a novel lineage of polycyclic aromatic hydrocarbon degraders within the Gammaproteobacteria.</title>
        <authorList>
            <person name="Singleton D.R."/>
            <person name="Dickey A.N."/>
            <person name="Scholl E.H."/>
            <person name="Wright F.A."/>
            <person name="Aitken M.D."/>
        </authorList>
    </citation>
    <scope>NUCLEOTIDE SEQUENCE [LARGE SCALE GENOMIC DNA]</scope>
    <source>
        <strain evidence="4">TR3.2</strain>
    </source>
</reference>
<dbReference type="Pfam" id="PF03958">
    <property type="entry name" value="Secretin_N"/>
    <property type="match status" value="1"/>
</dbReference>
<dbReference type="KEGG" id="gbi:PG2T_14020"/>
<accession>A0A1B1YWU3</accession>
<evidence type="ECO:0000313" key="4">
    <source>
        <dbReference type="Proteomes" id="UP000092952"/>
    </source>
</evidence>
<gene>
    <name evidence="3" type="ORF">PG2T_14020</name>
</gene>
<dbReference type="InParanoid" id="A0A1B1YWU3"/>
<organism evidence="3 4">
    <name type="scientific">Immundisolibacter cernigliae</name>
    <dbReference type="NCBI Taxonomy" id="1810504"/>
    <lineage>
        <taxon>Bacteria</taxon>
        <taxon>Pseudomonadati</taxon>
        <taxon>Pseudomonadota</taxon>
        <taxon>Gammaproteobacteria</taxon>
        <taxon>Immundisolibacterales</taxon>
        <taxon>Immundisolibacteraceae</taxon>
        <taxon>Immundisolibacter</taxon>
    </lineage>
</organism>
<dbReference type="EMBL" id="CP014671">
    <property type="protein sequence ID" value="ANX05186.1"/>
    <property type="molecule type" value="Genomic_DNA"/>
</dbReference>
<dbReference type="RefSeq" id="WP_068806836.1">
    <property type="nucleotide sequence ID" value="NZ_CP014671.1"/>
</dbReference>
<dbReference type="Proteomes" id="UP000092952">
    <property type="component" value="Chromosome"/>
</dbReference>
<keyword evidence="4" id="KW-1185">Reference proteome</keyword>
<keyword evidence="1" id="KW-0732">Signal</keyword>
<dbReference type="OrthoDB" id="5608150at2"/>
<evidence type="ECO:0000256" key="1">
    <source>
        <dbReference type="SAM" id="SignalP"/>
    </source>
</evidence>
<dbReference type="STRING" id="1810504.PG2T_14020"/>
<dbReference type="InterPro" id="IPR005644">
    <property type="entry name" value="NolW-like"/>
</dbReference>
<sequence>MRRLRALLPLIAVALLPAGAPARPQLATIPLQQRPAAEMAQVLQPLLGPQESVTGDGFTLILNVEPARLEQLRATVAELDRAPRQLRITVRQQLFAEDRMNAAGVSADVGDEQARVVVSPSDAGSGALARYRGIGEYGTDPQGRQYESGEQTVLAQEGRPARIAVGLIAPFDSVCEDSYGGRRMCTEYREVSSGFEVLARLGAGGVTLDISPQSQQLAEAGVVAFQVAQTQLHGPLGQWLELGGEVTTSGESERGVLASTARTGRSARRIAIKVELAP</sequence>
<evidence type="ECO:0000259" key="2">
    <source>
        <dbReference type="Pfam" id="PF03958"/>
    </source>
</evidence>